<protein>
    <submittedName>
        <fullName evidence="2">Pimeloyl-ACP methyl ester carboxylesterase</fullName>
    </submittedName>
</protein>
<dbReference type="Gene3D" id="3.40.50.1820">
    <property type="entry name" value="alpha/beta hydrolase"/>
    <property type="match status" value="1"/>
</dbReference>
<name>A0ABV2Q3X2_9BURK</name>
<accession>A0ABV2Q3X2</accession>
<dbReference type="InterPro" id="IPR050266">
    <property type="entry name" value="AB_hydrolase_sf"/>
</dbReference>
<keyword evidence="3" id="KW-1185">Reference proteome</keyword>
<proteinExistence type="predicted"/>
<dbReference type="Proteomes" id="UP001549320">
    <property type="component" value="Unassembled WGS sequence"/>
</dbReference>
<dbReference type="EMBL" id="JBEPSH010000001">
    <property type="protein sequence ID" value="MET4575415.1"/>
    <property type="molecule type" value="Genomic_DNA"/>
</dbReference>
<dbReference type="Pfam" id="PF00561">
    <property type="entry name" value="Abhydrolase_1"/>
    <property type="match status" value="1"/>
</dbReference>
<sequence length="264" mass="27651">MTGIPGQPALPTFLSRGAPEAQALVLLHGIGSTSLGWHGQLNAFPGRRVLAWNAPGYGESDPLPSAQPLAQDYAGALLALLDSEGIRETALVASSWGTPIAIALAVLQPARIKHLILSGPSAGYGALPSHQRSELLTARGDRARALGISAMLEQDAPRLVASGLHAAGRQQLILARQGVTLDGYLQALHALAAADAPSGLRQLACPALIVYGEQDAIAPPPEHALRLAEAMPSAQLHAFPQCGHLPHLEHPERFNDLVEAFIKS</sequence>
<comment type="caution">
    <text evidence="2">The sequence shown here is derived from an EMBL/GenBank/DDBJ whole genome shotgun (WGS) entry which is preliminary data.</text>
</comment>
<reference evidence="2 3" key="1">
    <citation type="submission" date="2024-06" db="EMBL/GenBank/DDBJ databases">
        <title>Sorghum-associated microbial communities from plants grown in Nebraska, USA.</title>
        <authorList>
            <person name="Schachtman D."/>
        </authorList>
    </citation>
    <scope>NUCLEOTIDE SEQUENCE [LARGE SCALE GENOMIC DNA]</scope>
    <source>
        <strain evidence="2 3">2709</strain>
    </source>
</reference>
<evidence type="ECO:0000313" key="2">
    <source>
        <dbReference type="EMBL" id="MET4575415.1"/>
    </source>
</evidence>
<dbReference type="PRINTS" id="PR00111">
    <property type="entry name" value="ABHYDROLASE"/>
</dbReference>
<organism evidence="2 3">
    <name type="scientific">Ottowia thiooxydans</name>
    <dbReference type="NCBI Taxonomy" id="219182"/>
    <lineage>
        <taxon>Bacteria</taxon>
        <taxon>Pseudomonadati</taxon>
        <taxon>Pseudomonadota</taxon>
        <taxon>Betaproteobacteria</taxon>
        <taxon>Burkholderiales</taxon>
        <taxon>Comamonadaceae</taxon>
        <taxon>Ottowia</taxon>
    </lineage>
</organism>
<dbReference type="InterPro" id="IPR000073">
    <property type="entry name" value="AB_hydrolase_1"/>
</dbReference>
<dbReference type="InterPro" id="IPR029058">
    <property type="entry name" value="AB_hydrolase_fold"/>
</dbReference>
<dbReference type="PANTHER" id="PTHR43798:SF33">
    <property type="entry name" value="HYDROLASE, PUTATIVE (AFU_ORTHOLOGUE AFUA_2G14860)-RELATED"/>
    <property type="match status" value="1"/>
</dbReference>
<dbReference type="PANTHER" id="PTHR43798">
    <property type="entry name" value="MONOACYLGLYCEROL LIPASE"/>
    <property type="match status" value="1"/>
</dbReference>
<evidence type="ECO:0000313" key="3">
    <source>
        <dbReference type="Proteomes" id="UP001549320"/>
    </source>
</evidence>
<dbReference type="SUPFAM" id="SSF53474">
    <property type="entry name" value="alpha/beta-Hydrolases"/>
    <property type="match status" value="1"/>
</dbReference>
<dbReference type="RefSeq" id="WP_354440844.1">
    <property type="nucleotide sequence ID" value="NZ_JBEPSH010000001.1"/>
</dbReference>
<gene>
    <name evidence="2" type="ORF">ABIE13_000512</name>
</gene>
<evidence type="ECO:0000259" key="1">
    <source>
        <dbReference type="Pfam" id="PF00561"/>
    </source>
</evidence>
<feature type="domain" description="AB hydrolase-1" evidence="1">
    <location>
        <begin position="23"/>
        <end position="251"/>
    </location>
</feature>